<sequence length="452" mass="50597">MGNAGAYLKQIPMWTRKKNSLEDVRDFLGALGHPDREIPAIHVAGTNGKGSVCAFLTSMLKEAGYKTGTFISPHLVEVRERFLINGKRVEEAAFEESFDEVLKVSRRMEKTGYCHPTFFEFLFYMAMVIFKRQKVDVMVLETGMGGRLDTTNVLEKPSACVITSISMDHTQYLGDTLIKIAREKAGIIKKWTPVIFAGRQREISAVIEGQAFRAGSARYPVGREDFRVEDVGDGWLEISARMLQGDRLKLKIPFEAFYQAENTMLAVRTLDVLRWEGRMLTEEQESQWNSPAESESRGFWNITNDQIIAGIKKTTWPGRMEQAAPGIYLDGAHNPGGISAFLETAGEIEKRMGRKPYLLFGAVSDKDYQAMARQLCSSLDWAAIGVVHINCQRGMEACALVEVFEGMASCEVIAYEDARSALEDMRERSKGELLFCAGSLYLIGEIKASLDE</sequence>
<keyword evidence="5" id="KW-0479">Metal-binding</keyword>
<evidence type="ECO:0000256" key="1">
    <source>
        <dbReference type="ARBA" id="ARBA00001946"/>
    </source>
</evidence>
<evidence type="ECO:0000256" key="11">
    <source>
        <dbReference type="PIRNR" id="PIRNR001563"/>
    </source>
</evidence>
<dbReference type="NCBIfam" id="TIGR01499">
    <property type="entry name" value="folC"/>
    <property type="match status" value="1"/>
</dbReference>
<feature type="domain" description="Mur ligase central" evidence="13">
    <location>
        <begin position="43"/>
        <end position="267"/>
    </location>
</feature>
<proteinExistence type="inferred from homology"/>
<dbReference type="PANTHER" id="PTHR11136">
    <property type="entry name" value="FOLYLPOLYGLUTAMATE SYNTHASE-RELATED"/>
    <property type="match status" value="1"/>
</dbReference>
<dbReference type="InterPro" id="IPR036565">
    <property type="entry name" value="Mur-like_cat_sf"/>
</dbReference>
<evidence type="ECO:0000256" key="3">
    <source>
        <dbReference type="ARBA" id="ARBA00013025"/>
    </source>
</evidence>
<dbReference type="InterPro" id="IPR001645">
    <property type="entry name" value="Folylpolyglutamate_synth"/>
</dbReference>
<comment type="catalytic activity">
    <reaction evidence="10">
        <text>(6S)-5,6,7,8-tetrahydrofolyl-(gamma-L-Glu)(n) + L-glutamate + ATP = (6S)-5,6,7,8-tetrahydrofolyl-(gamma-L-Glu)(n+1) + ADP + phosphate + H(+)</text>
        <dbReference type="Rhea" id="RHEA:10580"/>
        <dbReference type="Rhea" id="RHEA-COMP:14738"/>
        <dbReference type="Rhea" id="RHEA-COMP:14740"/>
        <dbReference type="ChEBI" id="CHEBI:15378"/>
        <dbReference type="ChEBI" id="CHEBI:29985"/>
        <dbReference type="ChEBI" id="CHEBI:30616"/>
        <dbReference type="ChEBI" id="CHEBI:43474"/>
        <dbReference type="ChEBI" id="CHEBI:141005"/>
        <dbReference type="ChEBI" id="CHEBI:456216"/>
        <dbReference type="EC" id="6.3.2.17"/>
    </reaction>
</comment>
<dbReference type="InterPro" id="IPR004101">
    <property type="entry name" value="Mur_ligase_C"/>
</dbReference>
<dbReference type="Gene3D" id="3.90.190.20">
    <property type="entry name" value="Mur ligase, C-terminal domain"/>
    <property type="match status" value="1"/>
</dbReference>
<dbReference type="GO" id="GO:0046872">
    <property type="term" value="F:metal ion binding"/>
    <property type="evidence" value="ECO:0007669"/>
    <property type="project" value="UniProtKB-KW"/>
</dbReference>
<keyword evidence="8" id="KW-0460">Magnesium</keyword>
<dbReference type="PIRSF" id="PIRSF001563">
    <property type="entry name" value="Folylpolyglu_synth"/>
    <property type="match status" value="1"/>
</dbReference>
<dbReference type="InterPro" id="IPR018109">
    <property type="entry name" value="Folylpolyglutamate_synth_CS"/>
</dbReference>
<dbReference type="FunFam" id="3.40.1190.10:FF:000011">
    <property type="entry name" value="Folylpolyglutamate synthase/dihydrofolate synthase"/>
    <property type="match status" value="1"/>
</dbReference>
<dbReference type="PANTHER" id="PTHR11136:SF0">
    <property type="entry name" value="DIHYDROFOLATE SYNTHETASE-RELATED"/>
    <property type="match status" value="1"/>
</dbReference>
<keyword evidence="6 11" id="KW-0547">Nucleotide-binding</keyword>
<evidence type="ECO:0000256" key="8">
    <source>
        <dbReference type="ARBA" id="ARBA00022842"/>
    </source>
</evidence>
<comment type="cofactor">
    <cofactor evidence="1">
        <name>Mg(2+)</name>
        <dbReference type="ChEBI" id="CHEBI:18420"/>
    </cofactor>
</comment>
<evidence type="ECO:0000256" key="2">
    <source>
        <dbReference type="ARBA" id="ARBA00008276"/>
    </source>
</evidence>
<reference evidence="14 15" key="1">
    <citation type="submission" date="2019-08" db="EMBL/GenBank/DDBJ databases">
        <title>In-depth cultivation of the pig gut microbiome towards novel bacterial diversity and tailored functional studies.</title>
        <authorList>
            <person name="Wylensek D."/>
            <person name="Hitch T.C.A."/>
            <person name="Clavel T."/>
        </authorList>
    </citation>
    <scope>NUCLEOTIDE SEQUENCE [LARGE SCALE GENOMIC DNA]</scope>
    <source>
        <strain evidence="14 15">WCA-389-WT-23D1</strain>
    </source>
</reference>
<evidence type="ECO:0000313" key="15">
    <source>
        <dbReference type="Proteomes" id="UP000429958"/>
    </source>
</evidence>
<feature type="domain" description="Mur ligase C-terminal" evidence="12">
    <location>
        <begin position="318"/>
        <end position="439"/>
    </location>
</feature>
<dbReference type="InterPro" id="IPR013221">
    <property type="entry name" value="Mur_ligase_cen"/>
</dbReference>
<dbReference type="AlphaFoldDB" id="A0A7X2TAU4"/>
<dbReference type="Pfam" id="PF02875">
    <property type="entry name" value="Mur_ligase_C"/>
    <property type="match status" value="1"/>
</dbReference>
<dbReference type="GO" id="GO:0004326">
    <property type="term" value="F:tetrahydrofolylpolyglutamate synthase activity"/>
    <property type="evidence" value="ECO:0007669"/>
    <property type="project" value="UniProtKB-EC"/>
</dbReference>
<gene>
    <name evidence="14" type="ORF">FYJ39_01265</name>
</gene>
<protein>
    <recommendedName>
        <fullName evidence="3">tetrahydrofolate synthase</fullName>
        <ecNumber evidence="3">6.3.2.17</ecNumber>
    </recommendedName>
    <alternativeName>
        <fullName evidence="9">Tetrahydrofolylpolyglutamate synthase</fullName>
    </alternativeName>
</protein>
<dbReference type="SUPFAM" id="SSF53244">
    <property type="entry name" value="MurD-like peptide ligases, peptide-binding domain"/>
    <property type="match status" value="1"/>
</dbReference>
<comment type="similarity">
    <text evidence="2 11">Belongs to the folylpolyglutamate synthase family.</text>
</comment>
<evidence type="ECO:0000259" key="12">
    <source>
        <dbReference type="Pfam" id="PF02875"/>
    </source>
</evidence>
<evidence type="ECO:0000256" key="4">
    <source>
        <dbReference type="ARBA" id="ARBA00022598"/>
    </source>
</evidence>
<dbReference type="InterPro" id="IPR036615">
    <property type="entry name" value="Mur_ligase_C_dom_sf"/>
</dbReference>
<keyword evidence="15" id="KW-1185">Reference proteome</keyword>
<dbReference type="GO" id="GO:0008841">
    <property type="term" value="F:dihydrofolate synthase activity"/>
    <property type="evidence" value="ECO:0007669"/>
    <property type="project" value="TreeGrafter"/>
</dbReference>
<dbReference type="GO" id="GO:0005829">
    <property type="term" value="C:cytosol"/>
    <property type="evidence" value="ECO:0007669"/>
    <property type="project" value="TreeGrafter"/>
</dbReference>
<evidence type="ECO:0000256" key="10">
    <source>
        <dbReference type="ARBA" id="ARBA00047493"/>
    </source>
</evidence>
<dbReference type="EMBL" id="VUMD01000001">
    <property type="protein sequence ID" value="MSS35244.1"/>
    <property type="molecule type" value="Genomic_DNA"/>
</dbReference>
<dbReference type="Pfam" id="PF08245">
    <property type="entry name" value="Mur_ligase_M"/>
    <property type="match status" value="1"/>
</dbReference>
<dbReference type="GO" id="GO:0005524">
    <property type="term" value="F:ATP binding"/>
    <property type="evidence" value="ECO:0007669"/>
    <property type="project" value="UniProtKB-KW"/>
</dbReference>
<evidence type="ECO:0000256" key="7">
    <source>
        <dbReference type="ARBA" id="ARBA00022840"/>
    </source>
</evidence>
<accession>A0A7X2TAU4</accession>
<organism evidence="14 15">
    <name type="scientific">Clostridium porci</name>
    <dbReference type="NCBI Taxonomy" id="2605778"/>
    <lineage>
        <taxon>Bacteria</taxon>
        <taxon>Bacillati</taxon>
        <taxon>Bacillota</taxon>
        <taxon>Clostridia</taxon>
        <taxon>Eubacteriales</taxon>
        <taxon>Clostridiaceae</taxon>
        <taxon>Clostridium</taxon>
    </lineage>
</organism>
<dbReference type="PROSITE" id="PS01012">
    <property type="entry name" value="FOLYLPOLYGLU_SYNT_2"/>
    <property type="match status" value="1"/>
</dbReference>
<name>A0A7X2TAU4_9CLOT</name>
<evidence type="ECO:0000313" key="14">
    <source>
        <dbReference type="EMBL" id="MSS35244.1"/>
    </source>
</evidence>
<dbReference type="Gene3D" id="3.40.1190.10">
    <property type="entry name" value="Mur-like, catalytic domain"/>
    <property type="match status" value="1"/>
</dbReference>
<dbReference type="SUPFAM" id="SSF53623">
    <property type="entry name" value="MurD-like peptide ligases, catalytic domain"/>
    <property type="match status" value="1"/>
</dbReference>
<evidence type="ECO:0000256" key="9">
    <source>
        <dbReference type="ARBA" id="ARBA00030592"/>
    </source>
</evidence>
<keyword evidence="4 11" id="KW-0436">Ligase</keyword>
<dbReference type="EC" id="6.3.2.17" evidence="3"/>
<keyword evidence="7 11" id="KW-0067">ATP-binding</keyword>
<evidence type="ECO:0000256" key="6">
    <source>
        <dbReference type="ARBA" id="ARBA00022741"/>
    </source>
</evidence>
<dbReference type="Proteomes" id="UP000429958">
    <property type="component" value="Unassembled WGS sequence"/>
</dbReference>
<evidence type="ECO:0000256" key="5">
    <source>
        <dbReference type="ARBA" id="ARBA00022723"/>
    </source>
</evidence>
<evidence type="ECO:0000259" key="13">
    <source>
        <dbReference type="Pfam" id="PF08245"/>
    </source>
</evidence>
<comment type="caution">
    <text evidence="14">The sequence shown here is derived from an EMBL/GenBank/DDBJ whole genome shotgun (WGS) entry which is preliminary data.</text>
</comment>
<dbReference type="PROSITE" id="PS01011">
    <property type="entry name" value="FOLYLPOLYGLU_SYNT_1"/>
    <property type="match status" value="1"/>
</dbReference>